<dbReference type="Pfam" id="PF18758">
    <property type="entry name" value="KDZ"/>
    <property type="match status" value="1"/>
</dbReference>
<dbReference type="OMA" id="WCKSHAR"/>
<evidence type="ECO:0000259" key="1">
    <source>
        <dbReference type="Pfam" id="PF18803"/>
    </source>
</evidence>
<dbReference type="EMBL" id="KZ293644">
    <property type="protein sequence ID" value="PBL04065.1"/>
    <property type="molecule type" value="Genomic_DNA"/>
</dbReference>
<dbReference type="InterPro" id="IPR040521">
    <property type="entry name" value="KDZ"/>
</dbReference>
<accession>A0A2H3EDD2</accession>
<keyword evidence="3" id="KW-1185">Reference proteome</keyword>
<dbReference type="AlphaFoldDB" id="A0A2H3EDD2"/>
<organism evidence="2 3">
    <name type="scientific">Armillaria gallica</name>
    <name type="common">Bulbous honey fungus</name>
    <name type="synonym">Armillaria bulbosa</name>
    <dbReference type="NCBI Taxonomy" id="47427"/>
    <lineage>
        <taxon>Eukaryota</taxon>
        <taxon>Fungi</taxon>
        <taxon>Dikarya</taxon>
        <taxon>Basidiomycota</taxon>
        <taxon>Agaricomycotina</taxon>
        <taxon>Agaricomycetes</taxon>
        <taxon>Agaricomycetidae</taxon>
        <taxon>Agaricales</taxon>
        <taxon>Marasmiineae</taxon>
        <taxon>Physalacriaceae</taxon>
        <taxon>Armillaria</taxon>
    </lineage>
</organism>
<dbReference type="InterPro" id="IPR041457">
    <property type="entry name" value="CxC2_KDZ-assoc"/>
</dbReference>
<dbReference type="Proteomes" id="UP000217790">
    <property type="component" value="Unassembled WGS sequence"/>
</dbReference>
<dbReference type="OrthoDB" id="3257338at2759"/>
<dbReference type="PANTHER" id="PTHR33096:SF1">
    <property type="entry name" value="CXC1-LIKE CYSTEINE CLUSTER ASSOCIATED WITH KDZ TRANSPOSASES DOMAIN-CONTAINING PROTEIN"/>
    <property type="match status" value="1"/>
</dbReference>
<reference evidence="3" key="1">
    <citation type="journal article" date="2017" name="Nat. Ecol. Evol.">
        <title>Genome expansion and lineage-specific genetic innovations in the forest pathogenic fungi Armillaria.</title>
        <authorList>
            <person name="Sipos G."/>
            <person name="Prasanna A.N."/>
            <person name="Walter M.C."/>
            <person name="O'Connor E."/>
            <person name="Balint B."/>
            <person name="Krizsan K."/>
            <person name="Kiss B."/>
            <person name="Hess J."/>
            <person name="Varga T."/>
            <person name="Slot J."/>
            <person name="Riley R."/>
            <person name="Boka B."/>
            <person name="Rigling D."/>
            <person name="Barry K."/>
            <person name="Lee J."/>
            <person name="Mihaltcheva S."/>
            <person name="LaButti K."/>
            <person name="Lipzen A."/>
            <person name="Waldron R."/>
            <person name="Moloney N.M."/>
            <person name="Sperisen C."/>
            <person name="Kredics L."/>
            <person name="Vagvoelgyi C."/>
            <person name="Patrignani A."/>
            <person name="Fitzpatrick D."/>
            <person name="Nagy I."/>
            <person name="Doyle S."/>
            <person name="Anderson J.B."/>
            <person name="Grigoriev I.V."/>
            <person name="Gueldener U."/>
            <person name="Muensterkoetter M."/>
            <person name="Nagy L.G."/>
        </authorList>
    </citation>
    <scope>NUCLEOTIDE SEQUENCE [LARGE SCALE GENOMIC DNA]</scope>
    <source>
        <strain evidence="3">Ar21-2</strain>
    </source>
</reference>
<sequence length="967" mass="109788">MNIDESPSPPPEPAFFDTASLLTGMSGISFLDPDYTAPAEVTHGVEAGEQHARPLGDHPLLVWTSQREAFMAEILCLEAPVAEIEWCHACRVGQGRYRCVSCFDGRMLCAGCIMNSHQAMPFHKVEEWIGTYFKRTTLADLGLIMQLGHQLGQKCVLPAVVKTFVVIDVDGIHTVQMGFCNCLQSIERQVQLLRSRLWPATTIYPHTAATFRVLHLFQVLSFMSKVSAYEFYHTLVRLSDNTGLHTPPDRYDAFLQIMREWRHLRSLKRFGRGHEPGGISTTRPGELVLCCPACPHPRVNLPPNWMENIRKRWLYCLFLAVDANFRLHHLNVSSEDNDLSLNCGYAYFVEENSFWSFLETYGKIIPAEEKSTCNNHDAVKLANSQGGQGAAATGVGAVVCGRHDMKRPLSVGDLQKGERYINMDYFVLSTLTCDTPPDLVVSYDIACQWHKNFFVRIDKYPTQLQPHQLECNILYLVPKFHLPAHILKCRNDFSFNFSAKVGRTDGEAPERTWAATNALANSTKEMGPGSCRDTLDDHFGDYNWRKIVIMARAEHVTEFMSYEDALQTEHAEAIVQWRSMVLTWEQDRLQPNPFAPTLRHKSSVTENAVRLELAREEKQETKIEIRHDVSPSEFIAQGLQLEEAQVRLIDDMAGLGTHSTDLQRTRVQQQANRISRKIEAWIDVQKVYMPRTILLRARDDDHRAPGVEVHASKIPLYLPSHALALNAVHVNTQNTVIDDERRLRLTQAHDTLATLHDHLLLKSYLVIWHQRFSRRQRYGTKANVLTHRVETKIQADAARYRRVYAALEAVSAVLGQEEWKAGLSPLKAEDVRGLDLYNEATSEGQRTLSWIWKTNLQGGEKGLQEALCIKWCKSHARAQCWQEECDLLTEEIRRVQVTFQYYSGTWKGRAARTNSPGAKAYALRQATLWSDLGASAAAQWNEVTISLPSPSVDFDPTMDLDSRGLRL</sequence>
<protein>
    <recommendedName>
        <fullName evidence="1">CxC2-like cysteine cluster KDZ transposase-associated domain-containing protein</fullName>
    </recommendedName>
</protein>
<proteinExistence type="predicted"/>
<gene>
    <name evidence="2" type="ORF">ARMGADRAFT_1041670</name>
</gene>
<dbReference type="Pfam" id="PF18803">
    <property type="entry name" value="CxC2"/>
    <property type="match status" value="1"/>
</dbReference>
<name>A0A2H3EDD2_ARMGA</name>
<evidence type="ECO:0000313" key="3">
    <source>
        <dbReference type="Proteomes" id="UP000217790"/>
    </source>
</evidence>
<evidence type="ECO:0000313" key="2">
    <source>
        <dbReference type="EMBL" id="PBL04065.1"/>
    </source>
</evidence>
<dbReference type="InParanoid" id="A0A2H3EDD2"/>
<feature type="domain" description="CxC2-like cysteine cluster KDZ transposase-associated" evidence="1">
    <location>
        <begin position="138"/>
        <end position="243"/>
    </location>
</feature>
<dbReference type="PANTHER" id="PTHR33096">
    <property type="entry name" value="CXC2 DOMAIN-CONTAINING PROTEIN"/>
    <property type="match status" value="1"/>
</dbReference>